<keyword evidence="7 8" id="KW-0456">Lyase</keyword>
<evidence type="ECO:0000256" key="5">
    <source>
        <dbReference type="ARBA" id="ARBA00016977"/>
    </source>
</evidence>
<accession>A0A6M6E677</accession>
<evidence type="ECO:0000313" key="10">
    <source>
        <dbReference type="EMBL" id="QJX81036.1"/>
    </source>
</evidence>
<evidence type="ECO:0000256" key="4">
    <source>
        <dbReference type="ARBA" id="ARBA00011990"/>
    </source>
</evidence>
<evidence type="ECO:0000313" key="11">
    <source>
        <dbReference type="Proteomes" id="UP000501076"/>
    </source>
</evidence>
<dbReference type="CDD" id="cd05246">
    <property type="entry name" value="dTDP_GD_SDR_e"/>
    <property type="match status" value="1"/>
</dbReference>
<reference evidence="10 11" key="1">
    <citation type="submission" date="2019-10" db="EMBL/GenBank/DDBJ databases">
        <title>Complete genome sequences for adaption low water activity.</title>
        <authorList>
            <person name="Zhao L."/>
            <person name="Zhong J."/>
        </authorList>
    </citation>
    <scope>NUCLEOTIDE SEQUENCE [LARGE SCALE GENOMIC DNA]</scope>
    <source>
        <strain evidence="10 11">FDU301</strain>
        <plasmid evidence="11">pfdu301b</plasmid>
    </source>
</reference>
<dbReference type="InterPro" id="IPR036291">
    <property type="entry name" value="NAD(P)-bd_dom_sf"/>
</dbReference>
<dbReference type="InterPro" id="IPR005888">
    <property type="entry name" value="dTDP_Gluc_deHydtase"/>
</dbReference>
<dbReference type="Proteomes" id="UP000501076">
    <property type="component" value="Plasmid pFDU301B"/>
</dbReference>
<geneLocation type="plasmid" evidence="11">
    <name>pfdu301b</name>
</geneLocation>
<evidence type="ECO:0000259" key="9">
    <source>
        <dbReference type="Pfam" id="PF16363"/>
    </source>
</evidence>
<feature type="domain" description="NAD(P)-binding" evidence="9">
    <location>
        <begin position="4"/>
        <end position="318"/>
    </location>
</feature>
<dbReference type="RefSeq" id="WP_171779041.1">
    <property type="nucleotide sequence ID" value="NZ_CM125446.1"/>
</dbReference>
<dbReference type="GO" id="GO:0008460">
    <property type="term" value="F:dTDP-glucose 4,6-dehydratase activity"/>
    <property type="evidence" value="ECO:0007669"/>
    <property type="project" value="UniProtKB-EC"/>
</dbReference>
<comment type="cofactor">
    <cofactor evidence="2 8">
        <name>NAD(+)</name>
        <dbReference type="ChEBI" id="CHEBI:57540"/>
    </cofactor>
</comment>
<protein>
    <recommendedName>
        <fullName evidence="5 8">dTDP-glucose 4,6-dehydratase</fullName>
        <ecNumber evidence="4 8">4.2.1.46</ecNumber>
    </recommendedName>
</protein>
<name>A0A6M6E677_PRIMG</name>
<organism evidence="10 11">
    <name type="scientific">Priestia megaterium</name>
    <name type="common">Bacillus megaterium</name>
    <dbReference type="NCBI Taxonomy" id="1404"/>
    <lineage>
        <taxon>Bacteria</taxon>
        <taxon>Bacillati</taxon>
        <taxon>Bacillota</taxon>
        <taxon>Bacilli</taxon>
        <taxon>Bacillales</taxon>
        <taxon>Bacillaceae</taxon>
        <taxon>Priestia</taxon>
    </lineage>
</organism>
<dbReference type="GO" id="GO:0009225">
    <property type="term" value="P:nucleotide-sugar metabolic process"/>
    <property type="evidence" value="ECO:0007669"/>
    <property type="project" value="InterPro"/>
</dbReference>
<evidence type="ECO:0000256" key="7">
    <source>
        <dbReference type="ARBA" id="ARBA00023239"/>
    </source>
</evidence>
<proteinExistence type="inferred from homology"/>
<evidence type="ECO:0000256" key="6">
    <source>
        <dbReference type="ARBA" id="ARBA00023027"/>
    </source>
</evidence>
<evidence type="ECO:0000256" key="8">
    <source>
        <dbReference type="RuleBase" id="RU004473"/>
    </source>
</evidence>
<dbReference type="EC" id="4.2.1.46" evidence="4 8"/>
<dbReference type="EMBL" id="CP045274">
    <property type="protein sequence ID" value="QJX81036.1"/>
    <property type="molecule type" value="Genomic_DNA"/>
</dbReference>
<dbReference type="PANTHER" id="PTHR43000">
    <property type="entry name" value="DTDP-D-GLUCOSE 4,6-DEHYDRATASE-RELATED"/>
    <property type="match status" value="1"/>
</dbReference>
<dbReference type="Gene3D" id="3.90.25.10">
    <property type="entry name" value="UDP-galactose 4-epimerase, domain 1"/>
    <property type="match status" value="1"/>
</dbReference>
<gene>
    <name evidence="10" type="primary">rfbB</name>
    <name evidence="10" type="ORF">FDZ14_33525</name>
</gene>
<evidence type="ECO:0000256" key="3">
    <source>
        <dbReference type="ARBA" id="ARBA00008178"/>
    </source>
</evidence>
<dbReference type="AlphaFoldDB" id="A0A6M6E677"/>
<evidence type="ECO:0000256" key="1">
    <source>
        <dbReference type="ARBA" id="ARBA00001539"/>
    </source>
</evidence>
<dbReference type="SUPFAM" id="SSF51735">
    <property type="entry name" value="NAD(P)-binding Rossmann-fold domains"/>
    <property type="match status" value="1"/>
</dbReference>
<keyword evidence="10" id="KW-0614">Plasmid</keyword>
<keyword evidence="6" id="KW-0520">NAD</keyword>
<comment type="catalytic activity">
    <reaction evidence="1 8">
        <text>dTDP-alpha-D-glucose = dTDP-4-dehydro-6-deoxy-alpha-D-glucose + H2O</text>
        <dbReference type="Rhea" id="RHEA:17221"/>
        <dbReference type="ChEBI" id="CHEBI:15377"/>
        <dbReference type="ChEBI" id="CHEBI:57477"/>
        <dbReference type="ChEBI" id="CHEBI:57649"/>
        <dbReference type="EC" id="4.2.1.46"/>
    </reaction>
</comment>
<dbReference type="Gene3D" id="3.40.50.720">
    <property type="entry name" value="NAD(P)-binding Rossmann-like Domain"/>
    <property type="match status" value="1"/>
</dbReference>
<sequence>MKYLITGGAGFIGANFLNKFVHLNPKDTFVNLDSLGYAGNLLSLKEIEKCDNYFFEKVDITDYKELEKVFERFTPDIVIHFAAESHVDRSIVNPGNFINANIIGTYNLLELSRKYFESKPYCRFHHVSTDEVYGSLGKEGYFTEKTPYNPTSPYSASKASSDHLVRAYYHTYELPITISNCSNNYGPYQFPEKLIPITIKNFLSGKGVSIYGDGLNIRDWLYVEDHCDAIWEIINSDNVGNTYNIGGNNELTNVQIVNIIAETLSNYTGENIQTYRNLITYVKDRPGHDYRYAIDATKVQKELGWYPNESISTGLQKTVKWYLDNQDWMNKVGNKEEYEGWLEINYSNR</sequence>
<dbReference type="NCBIfam" id="TIGR01181">
    <property type="entry name" value="dTDP_gluc_dehyt"/>
    <property type="match status" value="1"/>
</dbReference>
<dbReference type="InterPro" id="IPR016040">
    <property type="entry name" value="NAD(P)-bd_dom"/>
</dbReference>
<evidence type="ECO:0000256" key="2">
    <source>
        <dbReference type="ARBA" id="ARBA00001911"/>
    </source>
</evidence>
<comment type="similarity">
    <text evidence="3 8">Belongs to the NAD(P)-dependent epimerase/dehydratase family. dTDP-glucose dehydratase subfamily.</text>
</comment>
<dbReference type="Pfam" id="PF16363">
    <property type="entry name" value="GDP_Man_Dehyd"/>
    <property type="match status" value="1"/>
</dbReference>